<keyword evidence="2" id="KW-0238">DNA-binding</keyword>
<dbReference type="EMBL" id="LXEQ01000045">
    <property type="protein sequence ID" value="OAT26711.1"/>
    <property type="molecule type" value="Genomic_DNA"/>
</dbReference>
<evidence type="ECO:0000259" key="1">
    <source>
        <dbReference type="PROSITE" id="PS50943"/>
    </source>
</evidence>
<feature type="domain" description="HTH cro/C1-type" evidence="1">
    <location>
        <begin position="70"/>
        <end position="121"/>
    </location>
</feature>
<comment type="caution">
    <text evidence="2">The sequence shown here is derived from an EMBL/GenBank/DDBJ whole genome shotgun (WGS) entry which is preliminary data.</text>
</comment>
<organism evidence="2 3">
    <name type="scientific">Buttiauxella ferragutiae ATCC 51602</name>
    <dbReference type="NCBI Taxonomy" id="1354252"/>
    <lineage>
        <taxon>Bacteria</taxon>
        <taxon>Pseudomonadati</taxon>
        <taxon>Pseudomonadota</taxon>
        <taxon>Gammaproteobacteria</taxon>
        <taxon>Enterobacterales</taxon>
        <taxon>Enterobacteriaceae</taxon>
        <taxon>Buttiauxella</taxon>
    </lineage>
</organism>
<dbReference type="PROSITE" id="PS50943">
    <property type="entry name" value="HTH_CROC1"/>
    <property type="match status" value="1"/>
</dbReference>
<dbReference type="Proteomes" id="UP000078407">
    <property type="component" value="Unassembled WGS sequence"/>
</dbReference>
<accession>A0ABX2W6Y7</accession>
<keyword evidence="3" id="KW-1185">Reference proteome</keyword>
<dbReference type="Gene3D" id="1.10.260.40">
    <property type="entry name" value="lambda repressor-like DNA-binding domains"/>
    <property type="match status" value="1"/>
</dbReference>
<evidence type="ECO:0000313" key="2">
    <source>
        <dbReference type="EMBL" id="OAT26711.1"/>
    </source>
</evidence>
<evidence type="ECO:0000313" key="3">
    <source>
        <dbReference type="Proteomes" id="UP000078407"/>
    </source>
</evidence>
<dbReference type="CDD" id="cd00093">
    <property type="entry name" value="HTH_XRE"/>
    <property type="match status" value="1"/>
</dbReference>
<dbReference type="SMART" id="SM00530">
    <property type="entry name" value="HTH_XRE"/>
    <property type="match status" value="1"/>
</dbReference>
<dbReference type="GO" id="GO:0003677">
    <property type="term" value="F:DNA binding"/>
    <property type="evidence" value="ECO:0007669"/>
    <property type="project" value="UniProtKB-KW"/>
</dbReference>
<dbReference type="SUPFAM" id="SSF47413">
    <property type="entry name" value="lambda repressor-like DNA-binding domains"/>
    <property type="match status" value="1"/>
</dbReference>
<dbReference type="InterPro" id="IPR001387">
    <property type="entry name" value="Cro/C1-type_HTH"/>
</dbReference>
<sequence>MSRIQFITDADGVKQSAVIPIELFNRLVESADLDEFYESIPVEAGPHDNETIPNEVVEIKYDKDVSLQAAWRIYRGMTQDDVATALSISQAAVAKMEKSQKPQKATLEKLAALYDCRATQLLLD</sequence>
<dbReference type="RefSeq" id="WP_064545960.1">
    <property type="nucleotide sequence ID" value="NZ_LXEQ01000045.1"/>
</dbReference>
<proteinExistence type="predicted"/>
<protein>
    <submittedName>
        <fullName evidence="2">DNA-binding protein</fullName>
    </submittedName>
</protein>
<dbReference type="Pfam" id="PF01381">
    <property type="entry name" value="HTH_3"/>
    <property type="match status" value="1"/>
</dbReference>
<dbReference type="InterPro" id="IPR010982">
    <property type="entry name" value="Lambda_DNA-bd_dom_sf"/>
</dbReference>
<gene>
    <name evidence="2" type="ORF">M976_02872</name>
</gene>
<reference evidence="2 3" key="1">
    <citation type="submission" date="2016-04" db="EMBL/GenBank/DDBJ databases">
        <title>ATOL: Assembling a taxonomically balanced genome-scale reconstruction of the evolutionary history of the Enterobacteriaceae.</title>
        <authorList>
            <person name="Plunkett G.III."/>
            <person name="Neeno-Eckwall E.C."/>
            <person name="Glasner J.D."/>
            <person name="Perna N.T."/>
        </authorList>
    </citation>
    <scope>NUCLEOTIDE SEQUENCE [LARGE SCALE GENOMIC DNA]</scope>
    <source>
        <strain evidence="2 3">ATCC 51602</strain>
    </source>
</reference>
<name>A0ABX2W6Y7_9ENTR</name>